<dbReference type="Pfam" id="PF00440">
    <property type="entry name" value="TetR_N"/>
    <property type="match status" value="1"/>
</dbReference>
<dbReference type="InterPro" id="IPR001647">
    <property type="entry name" value="HTH_TetR"/>
</dbReference>
<dbReference type="EMBL" id="BNAH01000012">
    <property type="protein sequence ID" value="GHE97086.1"/>
    <property type="molecule type" value="Genomic_DNA"/>
</dbReference>
<keyword evidence="5" id="KW-1185">Reference proteome</keyword>
<dbReference type="Gene3D" id="1.10.357.10">
    <property type="entry name" value="Tetracycline Repressor, domain 2"/>
    <property type="match status" value="1"/>
</dbReference>
<feature type="domain" description="HTH tetR-type" evidence="3">
    <location>
        <begin position="7"/>
        <end position="67"/>
    </location>
</feature>
<dbReference type="InterPro" id="IPR025722">
    <property type="entry name" value="TetR"/>
</dbReference>
<dbReference type="Pfam" id="PF13972">
    <property type="entry name" value="TetR"/>
    <property type="match status" value="1"/>
</dbReference>
<feature type="DNA-binding region" description="H-T-H motif" evidence="2">
    <location>
        <begin position="30"/>
        <end position="49"/>
    </location>
</feature>
<dbReference type="Proteomes" id="UP000626370">
    <property type="component" value="Unassembled WGS sequence"/>
</dbReference>
<dbReference type="InterPro" id="IPR050624">
    <property type="entry name" value="HTH-type_Tx_Regulator"/>
</dbReference>
<comment type="caution">
    <text evidence="4">The sequence shown here is derived from an EMBL/GenBank/DDBJ whole genome shotgun (WGS) entry which is preliminary data.</text>
</comment>
<sequence>MVDENRMKTRDKIIQASIELFNKQGERNVTTNHIAAHLNISPGNLYYHFRNKEDIILSIYEEYARNLLLDTFPKVSPEIKPFDAVILYMDAVFQALMKFRFFYVNLPVLLAKNPVLREKYVEVQYTITERLTEMLNALRDADMMIFDEEELPDIVSILRLINTFWLSFYQTQNENAEINDSVFYGGVLKILVMIRPYITDSAMDDFLAARKMYRERYNEALSLA</sequence>
<dbReference type="PANTHER" id="PTHR43479:SF12">
    <property type="entry name" value="TRANSCRIPTIONAL REGULATORY PROTEIN"/>
    <property type="match status" value="1"/>
</dbReference>
<dbReference type="PROSITE" id="PS50977">
    <property type="entry name" value="HTH_TETR_2"/>
    <property type="match status" value="1"/>
</dbReference>
<dbReference type="InterPro" id="IPR009057">
    <property type="entry name" value="Homeodomain-like_sf"/>
</dbReference>
<dbReference type="PANTHER" id="PTHR43479">
    <property type="entry name" value="ACREF/ENVCD OPERON REPRESSOR-RELATED"/>
    <property type="match status" value="1"/>
</dbReference>
<evidence type="ECO:0000256" key="1">
    <source>
        <dbReference type="ARBA" id="ARBA00023125"/>
    </source>
</evidence>
<gene>
    <name evidence="4" type="ORF">GCM10011501_28270</name>
</gene>
<dbReference type="PRINTS" id="PR00455">
    <property type="entry name" value="HTHTETR"/>
</dbReference>
<proteinExistence type="predicted"/>
<evidence type="ECO:0000313" key="4">
    <source>
        <dbReference type="EMBL" id="GHE97086.1"/>
    </source>
</evidence>
<organism evidence="4 5">
    <name type="scientific">Thalassotalea profundi</name>
    <dbReference type="NCBI Taxonomy" id="2036687"/>
    <lineage>
        <taxon>Bacteria</taxon>
        <taxon>Pseudomonadati</taxon>
        <taxon>Pseudomonadota</taxon>
        <taxon>Gammaproteobacteria</taxon>
        <taxon>Alteromonadales</taxon>
        <taxon>Colwelliaceae</taxon>
        <taxon>Thalassotalea</taxon>
    </lineage>
</organism>
<name>A0ABQ3IX67_9GAMM</name>
<evidence type="ECO:0000259" key="3">
    <source>
        <dbReference type="PROSITE" id="PS50977"/>
    </source>
</evidence>
<protein>
    <submittedName>
        <fullName evidence="4">TetR family transcriptional regulator</fullName>
    </submittedName>
</protein>
<evidence type="ECO:0000313" key="5">
    <source>
        <dbReference type="Proteomes" id="UP000626370"/>
    </source>
</evidence>
<reference evidence="5" key="1">
    <citation type="journal article" date="2019" name="Int. J. Syst. Evol. Microbiol.">
        <title>The Global Catalogue of Microorganisms (GCM) 10K type strain sequencing project: providing services to taxonomists for standard genome sequencing and annotation.</title>
        <authorList>
            <consortium name="The Broad Institute Genomics Platform"/>
            <consortium name="The Broad Institute Genome Sequencing Center for Infectious Disease"/>
            <person name="Wu L."/>
            <person name="Ma J."/>
        </authorList>
    </citation>
    <scope>NUCLEOTIDE SEQUENCE [LARGE SCALE GENOMIC DNA]</scope>
    <source>
        <strain evidence="5">CGMCC 1.15922</strain>
    </source>
</reference>
<dbReference type="SUPFAM" id="SSF46689">
    <property type="entry name" value="Homeodomain-like"/>
    <property type="match status" value="1"/>
</dbReference>
<evidence type="ECO:0000256" key="2">
    <source>
        <dbReference type="PROSITE-ProRule" id="PRU00335"/>
    </source>
</evidence>
<accession>A0ABQ3IX67</accession>
<keyword evidence="1 2" id="KW-0238">DNA-binding</keyword>